<dbReference type="NCBIfam" id="NF033788">
    <property type="entry name" value="HTH_metalloreg"/>
    <property type="match status" value="1"/>
</dbReference>
<reference evidence="5" key="1">
    <citation type="submission" date="2019-08" db="EMBL/GenBank/DDBJ databases">
        <authorList>
            <person name="Kucharzyk K."/>
            <person name="Murdoch R.W."/>
            <person name="Higgins S."/>
            <person name="Loffler F."/>
        </authorList>
    </citation>
    <scope>NUCLEOTIDE SEQUENCE</scope>
</reference>
<dbReference type="AlphaFoldDB" id="A0A644UIB1"/>
<dbReference type="PROSITE" id="PS50987">
    <property type="entry name" value="HTH_ARSR_2"/>
    <property type="match status" value="1"/>
</dbReference>
<dbReference type="PRINTS" id="PR00778">
    <property type="entry name" value="HTHARSR"/>
</dbReference>
<dbReference type="PANTHER" id="PTHR43132">
    <property type="entry name" value="ARSENICAL RESISTANCE OPERON REPRESSOR ARSR-RELATED"/>
    <property type="match status" value="1"/>
</dbReference>
<dbReference type="CDD" id="cd00090">
    <property type="entry name" value="HTH_ARSR"/>
    <property type="match status" value="1"/>
</dbReference>
<feature type="domain" description="HTH arsR-type" evidence="4">
    <location>
        <begin position="4"/>
        <end position="98"/>
    </location>
</feature>
<dbReference type="Gene3D" id="1.10.10.10">
    <property type="entry name" value="Winged helix-like DNA-binding domain superfamily/Winged helix DNA-binding domain"/>
    <property type="match status" value="1"/>
</dbReference>
<sequence length="113" mass="12555">MNRQEKIIHKRRVAVFKALAHPSRLYVVMRLSESEACVGDLTKEIGADVSTVSKHLAVLRDAGLVADRRDGQNILYSLACDCILDFMHCVDAVNPPGAPGARRRPNCRLMKAR</sequence>
<evidence type="ECO:0000256" key="2">
    <source>
        <dbReference type="ARBA" id="ARBA00023125"/>
    </source>
</evidence>
<accession>A0A644UIB1</accession>
<evidence type="ECO:0000256" key="1">
    <source>
        <dbReference type="ARBA" id="ARBA00023015"/>
    </source>
</evidence>
<evidence type="ECO:0000256" key="3">
    <source>
        <dbReference type="ARBA" id="ARBA00023163"/>
    </source>
</evidence>
<comment type="caution">
    <text evidence="5">The sequence shown here is derived from an EMBL/GenBank/DDBJ whole genome shotgun (WGS) entry which is preliminary data.</text>
</comment>
<proteinExistence type="predicted"/>
<name>A0A644UIB1_9ZZZZ</name>
<dbReference type="PANTHER" id="PTHR43132:SF2">
    <property type="entry name" value="ARSENICAL RESISTANCE OPERON REPRESSOR ARSR-RELATED"/>
    <property type="match status" value="1"/>
</dbReference>
<dbReference type="GO" id="GO:0003677">
    <property type="term" value="F:DNA binding"/>
    <property type="evidence" value="ECO:0007669"/>
    <property type="project" value="UniProtKB-KW"/>
</dbReference>
<dbReference type="Pfam" id="PF01022">
    <property type="entry name" value="HTH_5"/>
    <property type="match status" value="1"/>
</dbReference>
<keyword evidence="2" id="KW-0238">DNA-binding</keyword>
<evidence type="ECO:0000313" key="5">
    <source>
        <dbReference type="EMBL" id="MPL78609.1"/>
    </source>
</evidence>
<dbReference type="GO" id="GO:0003700">
    <property type="term" value="F:DNA-binding transcription factor activity"/>
    <property type="evidence" value="ECO:0007669"/>
    <property type="project" value="InterPro"/>
</dbReference>
<gene>
    <name evidence="5" type="ORF">SDC9_24479</name>
</gene>
<keyword evidence="1" id="KW-0805">Transcription regulation</keyword>
<dbReference type="InterPro" id="IPR001845">
    <property type="entry name" value="HTH_ArsR_DNA-bd_dom"/>
</dbReference>
<dbReference type="InterPro" id="IPR036390">
    <property type="entry name" value="WH_DNA-bd_sf"/>
</dbReference>
<dbReference type="InterPro" id="IPR051011">
    <property type="entry name" value="Metal_resp_trans_reg"/>
</dbReference>
<dbReference type="EMBL" id="VSSQ01000118">
    <property type="protein sequence ID" value="MPL78609.1"/>
    <property type="molecule type" value="Genomic_DNA"/>
</dbReference>
<dbReference type="SMART" id="SM00418">
    <property type="entry name" value="HTH_ARSR"/>
    <property type="match status" value="1"/>
</dbReference>
<dbReference type="InterPro" id="IPR036388">
    <property type="entry name" value="WH-like_DNA-bd_sf"/>
</dbReference>
<dbReference type="InterPro" id="IPR011991">
    <property type="entry name" value="ArsR-like_HTH"/>
</dbReference>
<evidence type="ECO:0000259" key="4">
    <source>
        <dbReference type="PROSITE" id="PS50987"/>
    </source>
</evidence>
<protein>
    <recommendedName>
        <fullName evidence="4">HTH arsR-type domain-containing protein</fullName>
    </recommendedName>
</protein>
<dbReference type="SUPFAM" id="SSF46785">
    <property type="entry name" value="Winged helix' DNA-binding domain"/>
    <property type="match status" value="1"/>
</dbReference>
<organism evidence="5">
    <name type="scientific">bioreactor metagenome</name>
    <dbReference type="NCBI Taxonomy" id="1076179"/>
    <lineage>
        <taxon>unclassified sequences</taxon>
        <taxon>metagenomes</taxon>
        <taxon>ecological metagenomes</taxon>
    </lineage>
</organism>
<keyword evidence="3" id="KW-0804">Transcription</keyword>